<accession>A0A171CZM7</accession>
<evidence type="ECO:0000313" key="1">
    <source>
        <dbReference type="EMBL" id="GAT67469.1"/>
    </source>
</evidence>
<dbReference type="InterPro" id="IPR007995">
    <property type="entry name" value="DUF742"/>
</dbReference>
<proteinExistence type="predicted"/>
<dbReference type="RefSeq" id="WP_197287054.1">
    <property type="nucleotide sequence ID" value="NZ_BDCX01000007.1"/>
</dbReference>
<dbReference type="PANTHER" id="PTHR36221:SF1">
    <property type="entry name" value="DUF742 DOMAIN-CONTAINING PROTEIN"/>
    <property type="match status" value="1"/>
</dbReference>
<organism evidence="1 2">
    <name type="scientific">Planomonospora sphaerica</name>
    <dbReference type="NCBI Taxonomy" id="161355"/>
    <lineage>
        <taxon>Bacteria</taxon>
        <taxon>Bacillati</taxon>
        <taxon>Actinomycetota</taxon>
        <taxon>Actinomycetes</taxon>
        <taxon>Streptosporangiales</taxon>
        <taxon>Streptosporangiaceae</taxon>
        <taxon>Planomonospora</taxon>
    </lineage>
</organism>
<dbReference type="STRING" id="161355.PS9374_03124"/>
<protein>
    <submittedName>
        <fullName evidence="1">Multi-component regulatory system-2</fullName>
    </submittedName>
</protein>
<dbReference type="EMBL" id="BDCX01000007">
    <property type="protein sequence ID" value="GAT67469.1"/>
    <property type="molecule type" value="Genomic_DNA"/>
</dbReference>
<keyword evidence="2" id="KW-1185">Reference proteome</keyword>
<dbReference type="Pfam" id="PF05331">
    <property type="entry name" value="DUF742"/>
    <property type="match status" value="1"/>
</dbReference>
<dbReference type="AlphaFoldDB" id="A0A171CZM7"/>
<gene>
    <name evidence="1" type="ORF">PS9374_03124</name>
</gene>
<dbReference type="PANTHER" id="PTHR36221">
    <property type="entry name" value="DUF742 DOMAIN-CONTAINING PROTEIN"/>
    <property type="match status" value="1"/>
</dbReference>
<comment type="caution">
    <text evidence="1">The sequence shown here is derived from an EMBL/GenBank/DDBJ whole genome shotgun (WGS) entry which is preliminary data.</text>
</comment>
<name>A0A171CZM7_9ACTN</name>
<reference evidence="2" key="2">
    <citation type="submission" date="2016-04" db="EMBL/GenBank/DDBJ databases">
        <title>Planomonospora sphaerica JCM9374 whole genome shotgun sequence.</title>
        <authorList>
            <person name="Suzuki T."/>
            <person name="Dohra H."/>
            <person name="Kodani S."/>
        </authorList>
    </citation>
    <scope>NUCLEOTIDE SEQUENCE [LARGE SCALE GENOMIC DNA]</scope>
    <source>
        <strain evidence="2">JCM 9374</strain>
    </source>
</reference>
<dbReference type="Proteomes" id="UP000077701">
    <property type="component" value="Unassembled WGS sequence"/>
</dbReference>
<reference evidence="1 2" key="1">
    <citation type="journal article" date="2016" name="Genome Announc.">
        <title>Draft Genome Sequence of Planomonospora sphaerica JCM9374, a Rare Actinomycete.</title>
        <authorList>
            <person name="Dohra H."/>
            <person name="Suzuki T."/>
            <person name="Inoue Y."/>
            <person name="Kodani S."/>
        </authorList>
    </citation>
    <scope>NUCLEOTIDE SEQUENCE [LARGE SCALE GENOMIC DNA]</scope>
    <source>
        <strain evidence="1 2">JCM 9374</strain>
    </source>
</reference>
<sequence length="136" mass="14003">MTGDDPGPLVRLYGLTGGRARPAGESFDLVAIVTTTAAATAVVAAAAAGAPAVTAAGAPAEPSGLVPEHLAALALCRRPTPVADVAAHLRLPLNVTRVLLGDLRHQGLVTIDRPRPAAQTIDENIYREVLHGLRRL</sequence>
<evidence type="ECO:0000313" key="2">
    <source>
        <dbReference type="Proteomes" id="UP000077701"/>
    </source>
</evidence>